<accession>A0AAD4IWC3</accession>
<dbReference type="PANTHER" id="PTHR33647:SF5">
    <property type="entry name" value="OS01G0793900 PROTEIN"/>
    <property type="match status" value="1"/>
</dbReference>
<organism evidence="2 3">
    <name type="scientific">Perilla frutescens var. hirtella</name>
    <name type="common">Perilla citriodora</name>
    <name type="synonym">Perilla setoyensis</name>
    <dbReference type="NCBI Taxonomy" id="608512"/>
    <lineage>
        <taxon>Eukaryota</taxon>
        <taxon>Viridiplantae</taxon>
        <taxon>Streptophyta</taxon>
        <taxon>Embryophyta</taxon>
        <taxon>Tracheophyta</taxon>
        <taxon>Spermatophyta</taxon>
        <taxon>Magnoliopsida</taxon>
        <taxon>eudicotyledons</taxon>
        <taxon>Gunneridae</taxon>
        <taxon>Pentapetalae</taxon>
        <taxon>asterids</taxon>
        <taxon>lamiids</taxon>
        <taxon>Lamiales</taxon>
        <taxon>Lamiaceae</taxon>
        <taxon>Nepetoideae</taxon>
        <taxon>Elsholtzieae</taxon>
        <taxon>Perilla</taxon>
    </lineage>
</organism>
<dbReference type="PANTHER" id="PTHR33647">
    <property type="entry name" value="OS01G0793900 PROTEIN"/>
    <property type="match status" value="1"/>
</dbReference>
<sequence>MGNCIRKGSSVEWGGDDWGSFGSGQEKTRNDEEELSGERSLLAAAGKEVKIKISKKELEKLLKEADVEGLPLQQVLAHLINAADGFEAQQLRSWRPALQSIPEME</sequence>
<gene>
    <name evidence="2" type="ORF">C2S53_017089</name>
</gene>
<reference evidence="2 3" key="1">
    <citation type="journal article" date="2021" name="Nat. Commun.">
        <title>Incipient diploidization of the medicinal plant Perilla within 10,000 years.</title>
        <authorList>
            <person name="Zhang Y."/>
            <person name="Shen Q."/>
            <person name="Leng L."/>
            <person name="Zhang D."/>
            <person name="Chen S."/>
            <person name="Shi Y."/>
            <person name="Ning Z."/>
            <person name="Chen S."/>
        </authorList>
    </citation>
    <scope>NUCLEOTIDE SEQUENCE [LARGE SCALE GENOMIC DNA]</scope>
    <source>
        <strain evidence="3">cv. PC099</strain>
    </source>
</reference>
<feature type="region of interest" description="Disordered" evidence="1">
    <location>
        <begin position="1"/>
        <end position="36"/>
    </location>
</feature>
<dbReference type="EMBL" id="SDAM02001188">
    <property type="protein sequence ID" value="KAH6822793.1"/>
    <property type="molecule type" value="Genomic_DNA"/>
</dbReference>
<name>A0AAD4IWC3_PERFH</name>
<keyword evidence="3" id="KW-1185">Reference proteome</keyword>
<dbReference type="AlphaFoldDB" id="A0AAD4IWC3"/>
<comment type="caution">
    <text evidence="2">The sequence shown here is derived from an EMBL/GenBank/DDBJ whole genome shotgun (WGS) entry which is preliminary data.</text>
</comment>
<evidence type="ECO:0000313" key="3">
    <source>
        <dbReference type="Proteomes" id="UP001190926"/>
    </source>
</evidence>
<proteinExistence type="predicted"/>
<protein>
    <submittedName>
        <fullName evidence="2">Uncharacterized protein</fullName>
    </submittedName>
</protein>
<evidence type="ECO:0000256" key="1">
    <source>
        <dbReference type="SAM" id="MobiDB-lite"/>
    </source>
</evidence>
<evidence type="ECO:0000313" key="2">
    <source>
        <dbReference type="EMBL" id="KAH6822793.1"/>
    </source>
</evidence>
<dbReference type="Proteomes" id="UP001190926">
    <property type="component" value="Unassembled WGS sequence"/>
</dbReference>